<dbReference type="PANTHER" id="PTHR15451:SF19">
    <property type="entry name" value="ERGOSTEROL BIOSYNTHETIC PROTEIN 28 HOMOLOG"/>
    <property type="match status" value="1"/>
</dbReference>
<keyword evidence="7 13" id="KW-1133">Transmembrane helix</keyword>
<evidence type="ECO:0000256" key="12">
    <source>
        <dbReference type="ARBA" id="ARBA00023221"/>
    </source>
</evidence>
<evidence type="ECO:0008006" key="16">
    <source>
        <dbReference type="Google" id="ProtNLM"/>
    </source>
</evidence>
<keyword evidence="4 13" id="KW-0812">Transmembrane</keyword>
<keyword evidence="10 13" id="KW-0472">Membrane</keyword>
<dbReference type="Proteomes" id="UP000838763">
    <property type="component" value="Unassembled WGS sequence"/>
</dbReference>
<evidence type="ECO:0000256" key="3">
    <source>
        <dbReference type="ARBA" id="ARBA00022516"/>
    </source>
</evidence>
<keyword evidence="3" id="KW-0444">Lipid biosynthesis</keyword>
<evidence type="ECO:0000256" key="1">
    <source>
        <dbReference type="ARBA" id="ARBA00004477"/>
    </source>
</evidence>
<keyword evidence="12" id="KW-0753">Steroid metabolism</keyword>
<evidence type="ECO:0000256" key="5">
    <source>
        <dbReference type="ARBA" id="ARBA00022824"/>
    </source>
</evidence>
<evidence type="ECO:0000256" key="6">
    <source>
        <dbReference type="ARBA" id="ARBA00022955"/>
    </source>
</evidence>
<comment type="caution">
    <text evidence="14">The sequence shown here is derived from an EMBL/GenBank/DDBJ whole genome shotgun (WGS) entry which is preliminary data.</text>
</comment>
<dbReference type="GO" id="GO:0030674">
    <property type="term" value="F:protein-macromolecule adaptor activity"/>
    <property type="evidence" value="ECO:0007669"/>
    <property type="project" value="TreeGrafter"/>
</dbReference>
<protein>
    <recommendedName>
        <fullName evidence="16">Ergosterol biosynthetic protein 28</fullName>
    </recommendedName>
</protein>
<keyword evidence="5" id="KW-0256">Endoplasmic reticulum</keyword>
<sequence length="170" mass="19098">MSSTLSSWLPQSDGYLPYYMLILSLISIGNSAQNLITLHYTRRVYNARFIPNPKLPPATQGFDPEDAVNKLILAPSGKGSDQVTPLTARCFGTWTFITSIVRLYAAYNLRFGPVYDIAIWTYVVALGHFASELLIFKSMTLGKPQVFPLIFATTALIWMPSVRDFYVQFS</sequence>
<keyword evidence="6" id="KW-0752">Steroid biosynthesis</keyword>
<dbReference type="InterPro" id="IPR005352">
    <property type="entry name" value="Erg28"/>
</dbReference>
<reference evidence="14" key="1">
    <citation type="submission" date="2022-11" db="EMBL/GenBank/DDBJ databases">
        <authorList>
            <person name="Scott C."/>
            <person name="Bruce N."/>
        </authorList>
    </citation>
    <scope>NUCLEOTIDE SEQUENCE</scope>
</reference>
<feature type="transmembrane region" description="Helical" evidence="13">
    <location>
        <begin position="117"/>
        <end position="135"/>
    </location>
</feature>
<organism evidence="14 15">
    <name type="scientific">Parascedosporium putredinis</name>
    <dbReference type="NCBI Taxonomy" id="1442378"/>
    <lineage>
        <taxon>Eukaryota</taxon>
        <taxon>Fungi</taxon>
        <taxon>Dikarya</taxon>
        <taxon>Ascomycota</taxon>
        <taxon>Pezizomycotina</taxon>
        <taxon>Sordariomycetes</taxon>
        <taxon>Hypocreomycetidae</taxon>
        <taxon>Microascales</taxon>
        <taxon>Microascaceae</taxon>
        <taxon>Parascedosporium</taxon>
    </lineage>
</organism>
<keyword evidence="15" id="KW-1185">Reference proteome</keyword>
<evidence type="ECO:0000313" key="14">
    <source>
        <dbReference type="EMBL" id="CAI4214928.1"/>
    </source>
</evidence>
<evidence type="ECO:0000313" key="15">
    <source>
        <dbReference type="Proteomes" id="UP000838763"/>
    </source>
</evidence>
<evidence type="ECO:0000256" key="7">
    <source>
        <dbReference type="ARBA" id="ARBA00022989"/>
    </source>
</evidence>
<name>A0A9P1MB25_9PEZI</name>
<dbReference type="GO" id="GO:0005789">
    <property type="term" value="C:endoplasmic reticulum membrane"/>
    <property type="evidence" value="ECO:0007669"/>
    <property type="project" value="UniProtKB-SubCell"/>
</dbReference>
<evidence type="ECO:0000256" key="9">
    <source>
        <dbReference type="ARBA" id="ARBA00023098"/>
    </source>
</evidence>
<dbReference type="GO" id="GO:0016126">
    <property type="term" value="P:sterol biosynthetic process"/>
    <property type="evidence" value="ECO:0007669"/>
    <property type="project" value="UniProtKB-KW"/>
</dbReference>
<keyword evidence="11" id="KW-1207">Sterol metabolism</keyword>
<accession>A0A9P1MB25</accession>
<dbReference type="Pfam" id="PF03694">
    <property type="entry name" value="Erg28"/>
    <property type="match status" value="1"/>
</dbReference>
<comment type="subcellular location">
    <subcellularLocation>
        <location evidence="1">Endoplasmic reticulum membrane</location>
        <topology evidence="1">Multi-pass membrane protein</topology>
    </subcellularLocation>
</comment>
<comment type="similarity">
    <text evidence="2">Belongs to the ERG28 family.</text>
</comment>
<dbReference type="EMBL" id="CALLCH030000012">
    <property type="protein sequence ID" value="CAI4214928.1"/>
    <property type="molecule type" value="Genomic_DNA"/>
</dbReference>
<evidence type="ECO:0000256" key="11">
    <source>
        <dbReference type="ARBA" id="ARBA00023166"/>
    </source>
</evidence>
<proteinExistence type="inferred from homology"/>
<evidence type="ECO:0000256" key="4">
    <source>
        <dbReference type="ARBA" id="ARBA00022692"/>
    </source>
</evidence>
<evidence type="ECO:0000256" key="2">
    <source>
        <dbReference type="ARBA" id="ARBA00005377"/>
    </source>
</evidence>
<keyword evidence="9" id="KW-0443">Lipid metabolism</keyword>
<feature type="transmembrane region" description="Helical" evidence="13">
    <location>
        <begin position="147"/>
        <end position="166"/>
    </location>
</feature>
<feature type="transmembrane region" description="Helical" evidence="13">
    <location>
        <begin position="16"/>
        <end position="38"/>
    </location>
</feature>
<evidence type="ECO:0000256" key="10">
    <source>
        <dbReference type="ARBA" id="ARBA00023136"/>
    </source>
</evidence>
<dbReference type="OrthoDB" id="6485510at2759"/>
<dbReference type="AlphaFoldDB" id="A0A9P1MB25"/>
<evidence type="ECO:0000256" key="8">
    <source>
        <dbReference type="ARBA" id="ARBA00023011"/>
    </source>
</evidence>
<evidence type="ECO:0000256" key="13">
    <source>
        <dbReference type="SAM" id="Phobius"/>
    </source>
</evidence>
<keyword evidence="8" id="KW-0756">Sterol biosynthesis</keyword>
<dbReference type="PANTHER" id="PTHR15451">
    <property type="entry name" value="ERGOSTEROL BIOSYNTHETIC PROTEIN 28-RELATED"/>
    <property type="match status" value="1"/>
</dbReference>
<gene>
    <name evidence="14" type="ORF">PPNO1_LOCUS4655</name>
</gene>